<accession>A0ABQ8UL46</accession>
<name>A0ABQ8UL46_9EUKA</name>
<dbReference type="PANTHER" id="PTHR23115">
    <property type="entry name" value="TRANSLATION FACTOR"/>
    <property type="match status" value="1"/>
</dbReference>
<dbReference type="SUPFAM" id="SSF52540">
    <property type="entry name" value="P-loop containing nucleoside triphosphate hydrolases"/>
    <property type="match status" value="1"/>
</dbReference>
<evidence type="ECO:0000256" key="2">
    <source>
        <dbReference type="ARBA" id="ARBA00023134"/>
    </source>
</evidence>
<dbReference type="InterPro" id="IPR050100">
    <property type="entry name" value="TRAFAC_GTPase_members"/>
</dbReference>
<reference evidence="4" key="1">
    <citation type="journal article" date="2022" name="bioRxiv">
        <title>Genomics of Preaxostyla Flagellates Illuminates Evolutionary Transitions and the Path Towards Mitochondrial Loss.</title>
        <authorList>
            <person name="Novak L.V.F."/>
            <person name="Treitli S.C."/>
            <person name="Pyrih J."/>
            <person name="Halakuc P."/>
            <person name="Pipaliya S.V."/>
            <person name="Vacek V."/>
            <person name="Brzon O."/>
            <person name="Soukal P."/>
            <person name="Eme L."/>
            <person name="Dacks J.B."/>
            <person name="Karnkowska A."/>
            <person name="Elias M."/>
            <person name="Hampl V."/>
        </authorList>
    </citation>
    <scope>NUCLEOTIDE SEQUENCE</scope>
    <source>
        <strain evidence="4">RCP-MX</strain>
    </source>
</reference>
<gene>
    <name evidence="4" type="ORF">PAPYR_5246</name>
</gene>
<keyword evidence="2" id="KW-0342">GTP-binding</keyword>
<organism evidence="4 5">
    <name type="scientific">Paratrimastix pyriformis</name>
    <dbReference type="NCBI Taxonomy" id="342808"/>
    <lineage>
        <taxon>Eukaryota</taxon>
        <taxon>Metamonada</taxon>
        <taxon>Preaxostyla</taxon>
        <taxon>Paratrimastigidae</taxon>
        <taxon>Paratrimastix</taxon>
    </lineage>
</organism>
<evidence type="ECO:0000313" key="5">
    <source>
        <dbReference type="Proteomes" id="UP001141327"/>
    </source>
</evidence>
<feature type="domain" description="Tr-type G" evidence="3">
    <location>
        <begin position="79"/>
        <end position="134"/>
    </location>
</feature>
<evidence type="ECO:0000313" key="4">
    <source>
        <dbReference type="EMBL" id="KAJ4458958.1"/>
    </source>
</evidence>
<protein>
    <recommendedName>
        <fullName evidence="3">Tr-type G domain-containing protein</fullName>
    </recommendedName>
</protein>
<dbReference type="InterPro" id="IPR027417">
    <property type="entry name" value="P-loop_NTPase"/>
</dbReference>
<dbReference type="Proteomes" id="UP001141327">
    <property type="component" value="Unassembled WGS sequence"/>
</dbReference>
<dbReference type="InterPro" id="IPR000795">
    <property type="entry name" value="T_Tr_GTP-bd_dom"/>
</dbReference>
<sequence length="263" mass="28770">MAEPGDYFALVPDEILALIISNLPRVVHSVAKKLSRRFLIVGLQTHPKGSNINIAWGTSTPESGENARASEALGALGHGSLYAWFTDRLKTERERGISVQGRITPRIQLAEGVTCNFVDLPGHRDFLKNTLRLTSTNSIRAPPLVVAVNKMDTVGESEQQQQRFTEIQECRDLDVHELVHVVIRSSLALRAHPTGFRAPGAGVIPMVPISGWLGENLTAVHHLCPWYEGPSLVDAMLSRAAMVEANQPGPLLRARMLQATEAP</sequence>
<dbReference type="EMBL" id="JAPMOS010000024">
    <property type="protein sequence ID" value="KAJ4458958.1"/>
    <property type="molecule type" value="Genomic_DNA"/>
</dbReference>
<keyword evidence="1" id="KW-0547">Nucleotide-binding</keyword>
<keyword evidence="5" id="KW-1185">Reference proteome</keyword>
<evidence type="ECO:0000259" key="3">
    <source>
        <dbReference type="Pfam" id="PF00009"/>
    </source>
</evidence>
<dbReference type="Gene3D" id="3.40.50.300">
    <property type="entry name" value="P-loop containing nucleotide triphosphate hydrolases"/>
    <property type="match status" value="2"/>
</dbReference>
<proteinExistence type="predicted"/>
<comment type="caution">
    <text evidence="4">The sequence shown here is derived from an EMBL/GenBank/DDBJ whole genome shotgun (WGS) entry which is preliminary data.</text>
</comment>
<dbReference type="Pfam" id="PF00009">
    <property type="entry name" value="GTP_EFTU"/>
    <property type="match status" value="1"/>
</dbReference>
<evidence type="ECO:0000256" key="1">
    <source>
        <dbReference type="ARBA" id="ARBA00022741"/>
    </source>
</evidence>